<evidence type="ECO:0000256" key="2">
    <source>
        <dbReference type="ARBA" id="ARBA00023033"/>
    </source>
</evidence>
<dbReference type="GO" id="GO:0016705">
    <property type="term" value="F:oxidoreductase activity, acting on paired donors, with incorporation or reduction of molecular oxygen"/>
    <property type="evidence" value="ECO:0007669"/>
    <property type="project" value="InterPro"/>
</dbReference>
<feature type="domain" description="Luciferase-like" evidence="3">
    <location>
        <begin position="1"/>
        <end position="294"/>
    </location>
</feature>
<gene>
    <name evidence="4" type="ORF">FB558_7820</name>
</gene>
<dbReference type="EMBL" id="VFPA01000006">
    <property type="protein sequence ID" value="TQM03170.1"/>
    <property type="molecule type" value="Genomic_DNA"/>
</dbReference>
<evidence type="ECO:0000259" key="3">
    <source>
        <dbReference type="Pfam" id="PF00296"/>
    </source>
</evidence>
<evidence type="ECO:0000313" key="4">
    <source>
        <dbReference type="EMBL" id="TQM03170.1"/>
    </source>
</evidence>
<dbReference type="Pfam" id="PF00296">
    <property type="entry name" value="Bac_luciferase"/>
    <property type="match status" value="1"/>
</dbReference>
<dbReference type="InterPro" id="IPR050766">
    <property type="entry name" value="Bact_Lucif_Oxidored"/>
</dbReference>
<dbReference type="GO" id="GO:0005829">
    <property type="term" value="C:cytosol"/>
    <property type="evidence" value="ECO:0007669"/>
    <property type="project" value="TreeGrafter"/>
</dbReference>
<organism evidence="4 5">
    <name type="scientific">Pseudonocardia kunmingensis</name>
    <dbReference type="NCBI Taxonomy" id="630975"/>
    <lineage>
        <taxon>Bacteria</taxon>
        <taxon>Bacillati</taxon>
        <taxon>Actinomycetota</taxon>
        <taxon>Actinomycetes</taxon>
        <taxon>Pseudonocardiales</taxon>
        <taxon>Pseudonocardiaceae</taxon>
        <taxon>Pseudonocardia</taxon>
    </lineage>
</organism>
<dbReference type="RefSeq" id="WP_142063095.1">
    <property type="nucleotide sequence ID" value="NZ_VFPA01000006.1"/>
</dbReference>
<dbReference type="AlphaFoldDB" id="A0A543D1E3"/>
<comment type="caution">
    <text evidence="4">The sequence shown here is derived from an EMBL/GenBank/DDBJ whole genome shotgun (WGS) entry which is preliminary data.</text>
</comment>
<evidence type="ECO:0000256" key="1">
    <source>
        <dbReference type="ARBA" id="ARBA00023002"/>
    </source>
</evidence>
<sequence length="330" mass="34499">MRIGAFLLGPGVPGRDHAAVLDTTVAAAVAAEEAGFDDVWVAEHHFMTYGLVPSAVTLAGYLLGATRRIAVGTAVSVLSTQHPVALAEQALLLDNVAHGRFRLGVGRGGPWQDLEVFGTGAEAVGPGFPESLDLLLATLRGPTVTGAGPRYRFREVDVVPRPRTRPHLPVVLAVTTRASVAMAARRGLPMLLGMHAGDAEKAAFVREHGGPGPHVSAALAYVADTRAEALATVREALPRWLAPGLAGYRRLDGAPGSPRDPLAYTEELVRRHGIGTPDDAVAALSGSAARTGIQHVLLMVEGAGDHARTCENIARLGAEVLPRLRSGERG</sequence>
<dbReference type="Gene3D" id="3.20.20.30">
    <property type="entry name" value="Luciferase-like domain"/>
    <property type="match status" value="1"/>
</dbReference>
<dbReference type="InterPro" id="IPR036661">
    <property type="entry name" value="Luciferase-like_sf"/>
</dbReference>
<accession>A0A543D1E3</accession>
<dbReference type="Proteomes" id="UP000315677">
    <property type="component" value="Unassembled WGS sequence"/>
</dbReference>
<proteinExistence type="predicted"/>
<keyword evidence="2 4" id="KW-0503">Monooxygenase</keyword>
<name>A0A543D1E3_9PSEU</name>
<keyword evidence="5" id="KW-1185">Reference proteome</keyword>
<keyword evidence="1" id="KW-0560">Oxidoreductase</keyword>
<evidence type="ECO:0000313" key="5">
    <source>
        <dbReference type="Proteomes" id="UP000315677"/>
    </source>
</evidence>
<dbReference type="PANTHER" id="PTHR30137">
    <property type="entry name" value="LUCIFERASE-LIKE MONOOXYGENASE"/>
    <property type="match status" value="1"/>
</dbReference>
<dbReference type="InterPro" id="IPR011251">
    <property type="entry name" value="Luciferase-like_dom"/>
</dbReference>
<dbReference type="SUPFAM" id="SSF51679">
    <property type="entry name" value="Bacterial luciferase-like"/>
    <property type="match status" value="1"/>
</dbReference>
<protein>
    <submittedName>
        <fullName evidence="4">Alkanesulfonate monooxygenase SsuD/methylene tetrahydromethanopterin reductase-like flavin-dependent oxidoreductase (Luciferase family)</fullName>
    </submittedName>
</protein>
<reference evidence="4 5" key="1">
    <citation type="submission" date="2019-06" db="EMBL/GenBank/DDBJ databases">
        <title>Sequencing the genomes of 1000 actinobacteria strains.</title>
        <authorList>
            <person name="Klenk H.-P."/>
        </authorList>
    </citation>
    <scope>NUCLEOTIDE SEQUENCE [LARGE SCALE GENOMIC DNA]</scope>
    <source>
        <strain evidence="4 5">DSM 45301</strain>
    </source>
</reference>
<dbReference type="PANTHER" id="PTHR30137:SF8">
    <property type="entry name" value="BLR5498 PROTEIN"/>
    <property type="match status" value="1"/>
</dbReference>
<dbReference type="OrthoDB" id="7903015at2"/>
<dbReference type="GO" id="GO:0004497">
    <property type="term" value="F:monooxygenase activity"/>
    <property type="evidence" value="ECO:0007669"/>
    <property type="project" value="UniProtKB-KW"/>
</dbReference>